<evidence type="ECO:0000256" key="1">
    <source>
        <dbReference type="SAM" id="MobiDB-lite"/>
    </source>
</evidence>
<comment type="caution">
    <text evidence="2">The sequence shown here is derived from an EMBL/GenBank/DDBJ whole genome shotgun (WGS) entry which is preliminary data.</text>
</comment>
<reference evidence="3" key="1">
    <citation type="journal article" date="2019" name="Int. J. Syst. Evol. Microbiol.">
        <title>The Global Catalogue of Microorganisms (GCM) 10K type strain sequencing project: providing services to taxonomists for standard genome sequencing and annotation.</title>
        <authorList>
            <consortium name="The Broad Institute Genomics Platform"/>
            <consortium name="The Broad Institute Genome Sequencing Center for Infectious Disease"/>
            <person name="Wu L."/>
            <person name="Ma J."/>
        </authorList>
    </citation>
    <scope>NUCLEOTIDE SEQUENCE [LARGE SCALE GENOMIC DNA]</scope>
    <source>
        <strain evidence="3">CGMCC 4.7242</strain>
    </source>
</reference>
<dbReference type="InterPro" id="IPR046120">
    <property type="entry name" value="DUF6117"/>
</dbReference>
<dbReference type="EMBL" id="JBHUGH010000003">
    <property type="protein sequence ID" value="MFD1911322.1"/>
    <property type="molecule type" value="Genomic_DNA"/>
</dbReference>
<accession>A0ABW4S2Z4</accession>
<evidence type="ECO:0000313" key="3">
    <source>
        <dbReference type="Proteomes" id="UP001597353"/>
    </source>
</evidence>
<protein>
    <submittedName>
        <fullName evidence="2">DUF6117 family protein</fullName>
    </submittedName>
</protein>
<gene>
    <name evidence="2" type="ORF">ACFSGJ_03725</name>
</gene>
<keyword evidence="3" id="KW-1185">Reference proteome</keyword>
<feature type="region of interest" description="Disordered" evidence="1">
    <location>
        <begin position="103"/>
        <end position="122"/>
    </location>
</feature>
<dbReference type="Pfam" id="PF19612">
    <property type="entry name" value="DUF6117"/>
    <property type="match status" value="1"/>
</dbReference>
<organism evidence="2 3">
    <name type="scientific">Halodurantibacterium flavum</name>
    <dbReference type="NCBI Taxonomy" id="1382802"/>
    <lineage>
        <taxon>Bacteria</taxon>
        <taxon>Pseudomonadati</taxon>
        <taxon>Pseudomonadota</taxon>
        <taxon>Alphaproteobacteria</taxon>
        <taxon>Rhodobacterales</taxon>
        <taxon>Paracoccaceae</taxon>
        <taxon>Halodurantibacterium</taxon>
    </lineage>
</organism>
<dbReference type="RefSeq" id="WP_390259628.1">
    <property type="nucleotide sequence ID" value="NZ_JBHUGH010000003.1"/>
</dbReference>
<evidence type="ECO:0000313" key="2">
    <source>
        <dbReference type="EMBL" id="MFD1911322.1"/>
    </source>
</evidence>
<sequence length="122" mass="13473">MRKTARPPKTDSVPRTGPASLRAPGRFRFTKGDRYGDPRPCRTNFHTLLRAADDGNLALMECADARTGDTRYVICAVGRDGNDHIFTPFGHLADGNPYDAYLPPDPADPTGFVRPDEQGERQ</sequence>
<name>A0ABW4S2Z4_9RHOB</name>
<proteinExistence type="predicted"/>
<feature type="region of interest" description="Disordered" evidence="1">
    <location>
        <begin position="1"/>
        <end position="36"/>
    </location>
</feature>
<dbReference type="Proteomes" id="UP001597353">
    <property type="component" value="Unassembled WGS sequence"/>
</dbReference>